<dbReference type="Proteomes" id="UP000193685">
    <property type="component" value="Unassembled WGS sequence"/>
</dbReference>
<gene>
    <name evidence="2" type="ORF">BCR37DRAFT_375410</name>
</gene>
<keyword evidence="3" id="KW-1185">Reference proteome</keyword>
<dbReference type="AlphaFoldDB" id="A0A1Y2FWK4"/>
<reference evidence="2 3" key="1">
    <citation type="submission" date="2016-07" db="EMBL/GenBank/DDBJ databases">
        <title>Pervasive Adenine N6-methylation of Active Genes in Fungi.</title>
        <authorList>
            <consortium name="DOE Joint Genome Institute"/>
            <person name="Mondo S.J."/>
            <person name="Dannebaum R.O."/>
            <person name="Kuo R.C."/>
            <person name="Labutti K."/>
            <person name="Haridas S."/>
            <person name="Kuo A."/>
            <person name="Salamov A."/>
            <person name="Ahrendt S.R."/>
            <person name="Lipzen A."/>
            <person name="Sullivan W."/>
            <person name="Andreopoulos W.B."/>
            <person name="Clum A."/>
            <person name="Lindquist E."/>
            <person name="Daum C."/>
            <person name="Ramamoorthy G.K."/>
            <person name="Gryganskyi A."/>
            <person name="Culley D."/>
            <person name="Magnuson J.K."/>
            <person name="James T.Y."/>
            <person name="O'Malley M.A."/>
            <person name="Stajich J.E."/>
            <person name="Spatafora J.W."/>
            <person name="Visel A."/>
            <person name="Grigoriev I.V."/>
        </authorList>
    </citation>
    <scope>NUCLEOTIDE SEQUENCE [LARGE SCALE GENOMIC DNA]</scope>
    <source>
        <strain evidence="2 3">12-1054</strain>
    </source>
</reference>
<dbReference type="RefSeq" id="XP_040728051.1">
    <property type="nucleotide sequence ID" value="XM_040868369.1"/>
</dbReference>
<sequence length="82" mass="9012">MAFEWCTVVAISGGGEEEETEMKAAGADYFFQRPFTGKDLKRFLAQFEKDLIEARSATRSTSVTSISEPSRPSALKNELSSA</sequence>
<proteinExistence type="predicted"/>
<evidence type="ECO:0000256" key="1">
    <source>
        <dbReference type="SAM" id="MobiDB-lite"/>
    </source>
</evidence>
<protein>
    <recommendedName>
        <fullName evidence="4">Response regulatory domain-containing protein</fullName>
    </recommendedName>
</protein>
<feature type="region of interest" description="Disordered" evidence="1">
    <location>
        <begin position="58"/>
        <end position="82"/>
    </location>
</feature>
<evidence type="ECO:0000313" key="2">
    <source>
        <dbReference type="EMBL" id="ORY87556.1"/>
    </source>
</evidence>
<evidence type="ECO:0000313" key="3">
    <source>
        <dbReference type="Proteomes" id="UP000193685"/>
    </source>
</evidence>
<comment type="caution">
    <text evidence="2">The sequence shown here is derived from an EMBL/GenBank/DDBJ whole genome shotgun (WGS) entry which is preliminary data.</text>
</comment>
<dbReference type="EMBL" id="MCFI01000001">
    <property type="protein sequence ID" value="ORY87556.1"/>
    <property type="molecule type" value="Genomic_DNA"/>
</dbReference>
<name>A0A1Y2FWK4_PROLT</name>
<organism evidence="2 3">
    <name type="scientific">Protomyces lactucae-debilis</name>
    <dbReference type="NCBI Taxonomy" id="2754530"/>
    <lineage>
        <taxon>Eukaryota</taxon>
        <taxon>Fungi</taxon>
        <taxon>Dikarya</taxon>
        <taxon>Ascomycota</taxon>
        <taxon>Taphrinomycotina</taxon>
        <taxon>Taphrinomycetes</taxon>
        <taxon>Taphrinales</taxon>
        <taxon>Protomycetaceae</taxon>
        <taxon>Protomyces</taxon>
    </lineage>
</organism>
<accession>A0A1Y2FWK4</accession>
<evidence type="ECO:0008006" key="4">
    <source>
        <dbReference type="Google" id="ProtNLM"/>
    </source>
</evidence>
<feature type="compositionally biased region" description="Low complexity" evidence="1">
    <location>
        <begin position="58"/>
        <end position="67"/>
    </location>
</feature>
<dbReference type="GeneID" id="63784968"/>